<dbReference type="SUPFAM" id="SSF46785">
    <property type="entry name" value="Winged helix' DNA-binding domain"/>
    <property type="match status" value="1"/>
</dbReference>
<organism evidence="4 5">
    <name type="scientific">Candidatus Anaerobutyricum stercoripullorum</name>
    <dbReference type="NCBI Taxonomy" id="2838456"/>
    <lineage>
        <taxon>Bacteria</taxon>
        <taxon>Bacillati</taxon>
        <taxon>Bacillota</taxon>
        <taxon>Clostridia</taxon>
        <taxon>Lachnospirales</taxon>
        <taxon>Lachnospiraceae</taxon>
        <taxon>Anaerobutyricum</taxon>
    </lineage>
</organism>
<gene>
    <name evidence="4" type="ORF">H9849_03620</name>
</gene>
<dbReference type="SMART" id="SM01134">
    <property type="entry name" value="DeoRC"/>
    <property type="match status" value="1"/>
</dbReference>
<name>A0A9D1X434_9FIRM</name>
<proteinExistence type="predicted"/>
<protein>
    <submittedName>
        <fullName evidence="4">DeoR/GlpR family DNA-binding transcription regulator</fullName>
    </submittedName>
</protein>
<dbReference type="AlphaFoldDB" id="A0A9D1X434"/>
<evidence type="ECO:0000259" key="3">
    <source>
        <dbReference type="PROSITE" id="PS51000"/>
    </source>
</evidence>
<dbReference type="InterPro" id="IPR036390">
    <property type="entry name" value="WH_DNA-bd_sf"/>
</dbReference>
<dbReference type="InterPro" id="IPR050313">
    <property type="entry name" value="Carb_Metab_HTH_regulators"/>
</dbReference>
<reference evidence="4" key="2">
    <citation type="submission" date="2021-04" db="EMBL/GenBank/DDBJ databases">
        <authorList>
            <person name="Gilroy R."/>
        </authorList>
    </citation>
    <scope>NUCLEOTIDE SEQUENCE</scope>
    <source>
        <strain evidence="4">ChiSxjej3B15-1167</strain>
    </source>
</reference>
<dbReference type="InterPro" id="IPR036388">
    <property type="entry name" value="WH-like_DNA-bd_sf"/>
</dbReference>
<dbReference type="Pfam" id="PF08220">
    <property type="entry name" value="HTH_DeoR"/>
    <property type="match status" value="1"/>
</dbReference>
<dbReference type="InterPro" id="IPR001034">
    <property type="entry name" value="DeoR_HTH"/>
</dbReference>
<dbReference type="Pfam" id="PF00455">
    <property type="entry name" value="DeoRC"/>
    <property type="match status" value="1"/>
</dbReference>
<dbReference type="GO" id="GO:0003700">
    <property type="term" value="F:DNA-binding transcription factor activity"/>
    <property type="evidence" value="ECO:0007669"/>
    <property type="project" value="InterPro"/>
</dbReference>
<comment type="caution">
    <text evidence="4">The sequence shown here is derived from an EMBL/GenBank/DDBJ whole genome shotgun (WGS) entry which is preliminary data.</text>
</comment>
<evidence type="ECO:0000313" key="4">
    <source>
        <dbReference type="EMBL" id="HIX72091.1"/>
    </source>
</evidence>
<dbReference type="InterPro" id="IPR014036">
    <property type="entry name" value="DeoR-like_C"/>
</dbReference>
<evidence type="ECO:0000256" key="2">
    <source>
        <dbReference type="ARBA" id="ARBA00023163"/>
    </source>
</evidence>
<dbReference type="GO" id="GO:0003677">
    <property type="term" value="F:DNA binding"/>
    <property type="evidence" value="ECO:0007669"/>
    <property type="project" value="UniProtKB-KW"/>
</dbReference>
<sequence length="255" mass="28278">MLSADRQRIIIDQLYQNGSVRVSDMSRQLGVHEETIRRDLKALAQKWEIDIVYGGAVLKNQITSPSVQEINMQMKRSENYEEKQLVARKAAALIEPGETIGINSGSTVEYILDYLEDKAPLNIVTLNVHIASKAILLDGVDVYIPGGPIRAKSGSVIGVEASDFVRSFTIDKCFCGVSAVNLSKGICHPNYEEIDGNKAMVAASRQCYIVSDSSKMNQNAPFKMIDLSDVDGFVVDAHFPKEYQEYMEMHGIEVI</sequence>
<dbReference type="InterPro" id="IPR037171">
    <property type="entry name" value="NagB/RpiA_transferase-like"/>
</dbReference>
<dbReference type="EMBL" id="DXEQ01000104">
    <property type="protein sequence ID" value="HIX72091.1"/>
    <property type="molecule type" value="Genomic_DNA"/>
</dbReference>
<dbReference type="PROSITE" id="PS51000">
    <property type="entry name" value="HTH_DEOR_2"/>
    <property type="match status" value="1"/>
</dbReference>
<dbReference type="PANTHER" id="PTHR30363:SF44">
    <property type="entry name" value="AGA OPERON TRANSCRIPTIONAL REPRESSOR-RELATED"/>
    <property type="match status" value="1"/>
</dbReference>
<dbReference type="SUPFAM" id="SSF100950">
    <property type="entry name" value="NagB/RpiA/CoA transferase-like"/>
    <property type="match status" value="1"/>
</dbReference>
<dbReference type="Proteomes" id="UP000886805">
    <property type="component" value="Unassembled WGS sequence"/>
</dbReference>
<evidence type="ECO:0000313" key="5">
    <source>
        <dbReference type="Proteomes" id="UP000886805"/>
    </source>
</evidence>
<feature type="domain" description="HTH deoR-type" evidence="3">
    <location>
        <begin position="3"/>
        <end position="58"/>
    </location>
</feature>
<keyword evidence="4" id="KW-0238">DNA-binding</keyword>
<dbReference type="PANTHER" id="PTHR30363">
    <property type="entry name" value="HTH-TYPE TRANSCRIPTIONAL REGULATOR SRLR-RELATED"/>
    <property type="match status" value="1"/>
</dbReference>
<accession>A0A9D1X434</accession>
<keyword evidence="1" id="KW-0805">Transcription regulation</keyword>
<reference evidence="4" key="1">
    <citation type="journal article" date="2021" name="PeerJ">
        <title>Extensive microbial diversity within the chicken gut microbiome revealed by metagenomics and culture.</title>
        <authorList>
            <person name="Gilroy R."/>
            <person name="Ravi A."/>
            <person name="Getino M."/>
            <person name="Pursley I."/>
            <person name="Horton D.L."/>
            <person name="Alikhan N.F."/>
            <person name="Baker D."/>
            <person name="Gharbi K."/>
            <person name="Hall N."/>
            <person name="Watson M."/>
            <person name="Adriaenssens E.M."/>
            <person name="Foster-Nyarko E."/>
            <person name="Jarju S."/>
            <person name="Secka A."/>
            <person name="Antonio M."/>
            <person name="Oren A."/>
            <person name="Chaudhuri R.R."/>
            <person name="La Ragione R."/>
            <person name="Hildebrand F."/>
            <person name="Pallen M.J."/>
        </authorList>
    </citation>
    <scope>NUCLEOTIDE SEQUENCE</scope>
    <source>
        <strain evidence="4">ChiSxjej3B15-1167</strain>
    </source>
</reference>
<evidence type="ECO:0000256" key="1">
    <source>
        <dbReference type="ARBA" id="ARBA00023015"/>
    </source>
</evidence>
<dbReference type="Gene3D" id="3.40.50.1360">
    <property type="match status" value="1"/>
</dbReference>
<dbReference type="SMART" id="SM00420">
    <property type="entry name" value="HTH_DEOR"/>
    <property type="match status" value="1"/>
</dbReference>
<dbReference type="Gene3D" id="1.10.10.10">
    <property type="entry name" value="Winged helix-like DNA-binding domain superfamily/Winged helix DNA-binding domain"/>
    <property type="match status" value="1"/>
</dbReference>
<keyword evidence="2" id="KW-0804">Transcription</keyword>